<evidence type="ECO:0000259" key="7">
    <source>
        <dbReference type="Pfam" id="PF01386"/>
    </source>
</evidence>
<dbReference type="GO" id="GO:0003735">
    <property type="term" value="F:structural constituent of ribosome"/>
    <property type="evidence" value="ECO:0007669"/>
    <property type="project" value="InterPro"/>
</dbReference>
<keyword evidence="10" id="KW-1185">Reference proteome</keyword>
<dbReference type="InterPro" id="IPR020057">
    <property type="entry name" value="Ribosomal_bL25_b-dom"/>
</dbReference>
<protein>
    <recommendedName>
        <fullName evidence="5">Large ribosomal subunit protein bL25</fullName>
    </recommendedName>
    <alternativeName>
        <fullName evidence="5">General stress protein CTC</fullName>
    </alternativeName>
</protein>
<dbReference type="InterPro" id="IPR001021">
    <property type="entry name" value="Ribosomal_bL25_long"/>
</dbReference>
<accession>A0A0B7MAY1</accession>
<evidence type="ECO:0000256" key="1">
    <source>
        <dbReference type="ARBA" id="ARBA00022730"/>
    </source>
</evidence>
<keyword evidence="2 5" id="KW-0694">RNA-binding</keyword>
<dbReference type="InterPro" id="IPR037121">
    <property type="entry name" value="Ribosomal_bL25_C"/>
</dbReference>
<comment type="function">
    <text evidence="5">This is one of the proteins that binds to the 5S RNA in the ribosome where it forms part of the central protuberance.</text>
</comment>
<dbReference type="Gene3D" id="2.170.120.20">
    <property type="entry name" value="Ribosomal protein L25, beta domain"/>
    <property type="match status" value="1"/>
</dbReference>
<keyword evidence="4 5" id="KW-0687">Ribonucleoprotein</keyword>
<dbReference type="GO" id="GO:0006412">
    <property type="term" value="P:translation"/>
    <property type="evidence" value="ECO:0007669"/>
    <property type="project" value="UniProtKB-UniRule"/>
</dbReference>
<dbReference type="Gene3D" id="2.40.240.10">
    <property type="entry name" value="Ribosomal Protein L25, Chain P"/>
    <property type="match status" value="1"/>
</dbReference>
<dbReference type="NCBIfam" id="TIGR00731">
    <property type="entry name" value="bL25_bact_ctc"/>
    <property type="match status" value="1"/>
</dbReference>
<comment type="subunit">
    <text evidence="5">Part of the 50S ribosomal subunit; part of the 5S rRNA/L5/L18/L25 subcomplex. Contacts the 5S rRNA. Binds to the 5S rRNA independently of L5 and L18.</text>
</comment>
<proteinExistence type="inferred from homology"/>
<sequence>MESINLSAQKRERGPKGFMRTLRRQGMTPAVLYGKEVGNILIQVPTKELEMIITGHSIGSTLINLEVANDDQKEPYLVMCREIQREPIRRDLLHADFFQVVLTEEIETEVPVILVGEAPGLREEGILQHMLRKVTVSCLPTEMPDRLEVDISGLNIGDQVTVADIEAPENVQIISEPDSVIAMVVAPAYEEEEEEDELEEDALGEAAADEGEGEEAGQGEE</sequence>
<evidence type="ECO:0000259" key="8">
    <source>
        <dbReference type="Pfam" id="PF14693"/>
    </source>
</evidence>
<evidence type="ECO:0000313" key="10">
    <source>
        <dbReference type="Proteomes" id="UP000046155"/>
    </source>
</evidence>
<dbReference type="PANTHER" id="PTHR33284">
    <property type="entry name" value="RIBOSOMAL PROTEIN L25/GLN-TRNA SYNTHETASE, ANTI-CODON-BINDING DOMAIN-CONTAINING PROTEIN"/>
    <property type="match status" value="1"/>
</dbReference>
<evidence type="ECO:0000256" key="5">
    <source>
        <dbReference type="HAMAP-Rule" id="MF_01334"/>
    </source>
</evidence>
<dbReference type="InterPro" id="IPR029751">
    <property type="entry name" value="Ribosomal_L25_dom"/>
</dbReference>
<evidence type="ECO:0000256" key="2">
    <source>
        <dbReference type="ARBA" id="ARBA00022884"/>
    </source>
</evidence>
<comment type="similarity">
    <text evidence="5">Belongs to the bacterial ribosomal protein bL25 family. CTC subfamily.</text>
</comment>
<dbReference type="InterPro" id="IPR011035">
    <property type="entry name" value="Ribosomal_bL25/Gln-tRNA_synth"/>
</dbReference>
<dbReference type="Pfam" id="PF14693">
    <property type="entry name" value="Ribosomal_TL5_C"/>
    <property type="match status" value="1"/>
</dbReference>
<dbReference type="InterPro" id="IPR020056">
    <property type="entry name" value="Rbsml_bL25/Gln-tRNA_synth_N"/>
</dbReference>
<dbReference type="EMBL" id="CDRZ01000022">
    <property type="protein sequence ID" value="CEO87669.1"/>
    <property type="molecule type" value="Genomic_DNA"/>
</dbReference>
<dbReference type="GO" id="GO:0008097">
    <property type="term" value="F:5S rRNA binding"/>
    <property type="evidence" value="ECO:0007669"/>
    <property type="project" value="InterPro"/>
</dbReference>
<dbReference type="Pfam" id="PF01386">
    <property type="entry name" value="Ribosomal_L25p"/>
    <property type="match status" value="1"/>
</dbReference>
<dbReference type="PANTHER" id="PTHR33284:SF1">
    <property type="entry name" value="RIBOSOMAL PROTEIN L25_GLN-TRNA SYNTHETASE, ANTI-CODON-BINDING DOMAIN-CONTAINING PROTEIN"/>
    <property type="match status" value="1"/>
</dbReference>
<keyword evidence="1 5" id="KW-0699">rRNA-binding</keyword>
<evidence type="ECO:0000313" key="9">
    <source>
        <dbReference type="EMBL" id="CEO87669.1"/>
    </source>
</evidence>
<organism evidence="9 10">
    <name type="scientific">Syntrophaceticus schinkii</name>
    <dbReference type="NCBI Taxonomy" id="499207"/>
    <lineage>
        <taxon>Bacteria</taxon>
        <taxon>Bacillati</taxon>
        <taxon>Bacillota</taxon>
        <taxon>Clostridia</taxon>
        <taxon>Thermoanaerobacterales</taxon>
        <taxon>Thermoanaerobacterales Family III. Incertae Sedis</taxon>
        <taxon>Syntrophaceticus</taxon>
    </lineage>
</organism>
<dbReference type="OrthoDB" id="9790002at2"/>
<dbReference type="CDD" id="cd00495">
    <property type="entry name" value="Ribosomal_L25_TL5_CTC"/>
    <property type="match status" value="1"/>
</dbReference>
<feature type="domain" description="Large ribosomal subunit protein bL25 L25" evidence="7">
    <location>
        <begin position="6"/>
        <end position="97"/>
    </location>
</feature>
<keyword evidence="3 5" id="KW-0689">Ribosomal protein</keyword>
<feature type="compositionally biased region" description="Acidic residues" evidence="6">
    <location>
        <begin position="189"/>
        <end position="221"/>
    </location>
</feature>
<evidence type="ECO:0000256" key="6">
    <source>
        <dbReference type="SAM" id="MobiDB-lite"/>
    </source>
</evidence>
<dbReference type="RefSeq" id="WP_044664001.1">
    <property type="nucleotide sequence ID" value="NZ_CDRZ01000022.1"/>
</dbReference>
<dbReference type="Proteomes" id="UP000046155">
    <property type="component" value="Unassembled WGS sequence"/>
</dbReference>
<dbReference type="NCBIfam" id="NF004133">
    <property type="entry name" value="PRK05618.2-4"/>
    <property type="match status" value="1"/>
</dbReference>
<dbReference type="InterPro" id="IPR020930">
    <property type="entry name" value="Ribosomal_uL5_bac-type"/>
</dbReference>
<name>A0A0B7MAY1_9FIRM</name>
<feature type="domain" description="Large ribosomal subunit protein bL25 beta" evidence="8">
    <location>
        <begin position="105"/>
        <end position="187"/>
    </location>
</feature>
<feature type="region of interest" description="Disordered" evidence="6">
    <location>
        <begin position="188"/>
        <end position="221"/>
    </location>
</feature>
<evidence type="ECO:0000256" key="3">
    <source>
        <dbReference type="ARBA" id="ARBA00022980"/>
    </source>
</evidence>
<gene>
    <name evidence="5 9" type="primary">ctc</name>
    <name evidence="5" type="synonym">rplY</name>
    <name evidence="9" type="ORF">SSCH_1180001</name>
</gene>
<dbReference type="SUPFAM" id="SSF50715">
    <property type="entry name" value="Ribosomal protein L25-like"/>
    <property type="match status" value="1"/>
</dbReference>
<evidence type="ECO:0000256" key="4">
    <source>
        <dbReference type="ARBA" id="ARBA00023274"/>
    </source>
</evidence>
<dbReference type="HAMAP" id="MF_01334">
    <property type="entry name" value="Ribosomal_bL25_CTC"/>
    <property type="match status" value="1"/>
</dbReference>
<reference evidence="10" key="1">
    <citation type="submission" date="2015-01" db="EMBL/GenBank/DDBJ databases">
        <authorList>
            <person name="Manzoor Shahid"/>
            <person name="Zubair Saima"/>
        </authorList>
    </citation>
    <scope>NUCLEOTIDE SEQUENCE [LARGE SCALE GENOMIC DNA]</scope>
    <source>
        <strain evidence="10">Sp3</strain>
    </source>
</reference>
<dbReference type="AlphaFoldDB" id="A0A0B7MAY1"/>
<dbReference type="GO" id="GO:0022625">
    <property type="term" value="C:cytosolic large ribosomal subunit"/>
    <property type="evidence" value="ECO:0007669"/>
    <property type="project" value="TreeGrafter"/>
</dbReference>